<evidence type="ECO:0000256" key="7">
    <source>
        <dbReference type="ARBA" id="ARBA00023136"/>
    </source>
</evidence>
<sequence>MLYDLAKRTIDILAALVMGVVFLPVWIVVPLLIKLDSKGPIFYRPDRVGKNGTNFRMFKFRSMKMFEINGKAVHAVEFWKANPALYEKYKKSGWKLELDEDPRITKLGKILRQTSIDEMPQVINILLGDMSLVGPRAYVKPELEDAVKRYGKKIEPLIKDSLSVKPGLTGPWQVSGRNTIPWDQRVAIDADYAKRHSLLYDVYVILKTPFAMISKW</sequence>
<evidence type="ECO:0000256" key="3">
    <source>
        <dbReference type="ARBA" id="ARBA00022475"/>
    </source>
</evidence>
<keyword evidence="4 10" id="KW-0808">Transferase</keyword>
<dbReference type="Pfam" id="PF02397">
    <property type="entry name" value="Bac_transf"/>
    <property type="match status" value="1"/>
</dbReference>
<dbReference type="Proteomes" id="UP000033861">
    <property type="component" value="Unassembled WGS sequence"/>
</dbReference>
<dbReference type="GO" id="GO:0005886">
    <property type="term" value="C:plasma membrane"/>
    <property type="evidence" value="ECO:0007669"/>
    <property type="project" value="UniProtKB-SubCell"/>
</dbReference>
<organism evidence="10 11">
    <name type="scientific">Candidatus Collierbacteria bacterium GW2011_GWF2_44_15</name>
    <dbReference type="NCBI Taxonomy" id="1618404"/>
    <lineage>
        <taxon>Bacteria</taxon>
        <taxon>Candidatus Collieribacteriota</taxon>
    </lineage>
</organism>
<accession>A0A0G1HCQ7</accession>
<dbReference type="GO" id="GO:0016780">
    <property type="term" value="F:phosphotransferase activity, for other substituted phosphate groups"/>
    <property type="evidence" value="ECO:0007669"/>
    <property type="project" value="TreeGrafter"/>
</dbReference>
<feature type="domain" description="Bacterial sugar transferase" evidence="9">
    <location>
        <begin position="7"/>
        <end position="213"/>
    </location>
</feature>
<dbReference type="AlphaFoldDB" id="A0A0G1HCQ7"/>
<dbReference type="InterPro" id="IPR003362">
    <property type="entry name" value="Bact_transf"/>
</dbReference>
<evidence type="ECO:0000256" key="2">
    <source>
        <dbReference type="ARBA" id="ARBA00006464"/>
    </source>
</evidence>
<dbReference type="STRING" id="1618404.UW35_C0041G0006"/>
<dbReference type="PANTHER" id="PTHR30576">
    <property type="entry name" value="COLANIC BIOSYNTHESIS UDP-GLUCOSE LIPID CARRIER TRANSFERASE"/>
    <property type="match status" value="1"/>
</dbReference>
<keyword evidence="7 8" id="KW-0472">Membrane</keyword>
<comment type="caution">
    <text evidence="10">The sequence shown here is derived from an EMBL/GenBank/DDBJ whole genome shotgun (WGS) entry which is preliminary data.</text>
</comment>
<keyword evidence="5 8" id="KW-0812">Transmembrane</keyword>
<dbReference type="EMBL" id="LCHZ01000041">
    <property type="protein sequence ID" value="KKT45181.1"/>
    <property type="molecule type" value="Genomic_DNA"/>
</dbReference>
<evidence type="ECO:0000313" key="10">
    <source>
        <dbReference type="EMBL" id="KKT45181.1"/>
    </source>
</evidence>
<dbReference type="PANTHER" id="PTHR30576:SF4">
    <property type="entry name" value="UNDECAPRENYL-PHOSPHATE GALACTOSE PHOSPHOTRANSFERASE"/>
    <property type="match status" value="1"/>
</dbReference>
<name>A0A0G1HCQ7_9BACT</name>
<comment type="similarity">
    <text evidence="2">Belongs to the bacterial sugar transferase family.</text>
</comment>
<evidence type="ECO:0000256" key="8">
    <source>
        <dbReference type="SAM" id="Phobius"/>
    </source>
</evidence>
<evidence type="ECO:0000256" key="5">
    <source>
        <dbReference type="ARBA" id="ARBA00022692"/>
    </source>
</evidence>
<comment type="subcellular location">
    <subcellularLocation>
        <location evidence="1">Cell membrane</location>
    </subcellularLocation>
</comment>
<reference evidence="10 11" key="1">
    <citation type="journal article" date="2015" name="Nature">
        <title>rRNA introns, odd ribosomes, and small enigmatic genomes across a large radiation of phyla.</title>
        <authorList>
            <person name="Brown C.T."/>
            <person name="Hug L.A."/>
            <person name="Thomas B.C."/>
            <person name="Sharon I."/>
            <person name="Castelle C.J."/>
            <person name="Singh A."/>
            <person name="Wilkins M.J."/>
            <person name="Williams K.H."/>
            <person name="Banfield J.F."/>
        </authorList>
    </citation>
    <scope>NUCLEOTIDE SEQUENCE [LARGE SCALE GENOMIC DNA]</scope>
</reference>
<keyword evidence="6 8" id="KW-1133">Transmembrane helix</keyword>
<evidence type="ECO:0000256" key="4">
    <source>
        <dbReference type="ARBA" id="ARBA00022679"/>
    </source>
</evidence>
<evidence type="ECO:0000256" key="6">
    <source>
        <dbReference type="ARBA" id="ARBA00022989"/>
    </source>
</evidence>
<keyword evidence="3" id="KW-1003">Cell membrane</keyword>
<evidence type="ECO:0000256" key="1">
    <source>
        <dbReference type="ARBA" id="ARBA00004236"/>
    </source>
</evidence>
<evidence type="ECO:0000313" key="11">
    <source>
        <dbReference type="Proteomes" id="UP000033861"/>
    </source>
</evidence>
<feature type="transmembrane region" description="Helical" evidence="8">
    <location>
        <begin position="12"/>
        <end position="33"/>
    </location>
</feature>
<gene>
    <name evidence="10" type="ORF">UW35_C0041G0006</name>
</gene>
<evidence type="ECO:0000259" key="9">
    <source>
        <dbReference type="Pfam" id="PF02397"/>
    </source>
</evidence>
<proteinExistence type="inferred from homology"/>
<protein>
    <submittedName>
        <fullName evidence="10">Sugar transferase, probable phospho-glucosyltransferase</fullName>
    </submittedName>
</protein>